<dbReference type="CDD" id="cd11075">
    <property type="entry name" value="CYP77_89"/>
    <property type="match status" value="2"/>
</dbReference>
<sequence length="1160" mass="132515">MIGDCKGGCVVAAEHAKRSPRLRRSRRSPRRSRFRTRDAPRGAESAPIQPPTRCSWASFYWKLAPIEGKEAHQTFAKWADAYGAIYSIRTGASTLVAMVAKYSSISTRKLSNALTLLTSDKSMVAMSDYGEFHKMVKRYIMTSVLGTNAQKQYRGHRDAMIKNIVENFHSIIKDDPHAAVNFREVFKNGLFGLALKEALGKGVETVYVEELGKEISKKEIFDVLIVDPLMGAIEVDWRDFFPYLRWVPNRSMEMKIQRMVTRRRAVMRALIMEQKKRIARGEDRSCYLDFLLSENTLTEEQLMMLIWEVIIESADTTLITTEWAMFELAKNPRCQDQLYREIQGACGLEKVEEEHLPQLPYLNAVFHETLRRHSPAPVVPLRYAHEDTQLGGYDIPAGTQIAINLYACNMNVKDWERPDEWMPERFLTSKFEISDSHKTMAFGAGKRACAGSLQAMLISCVAIGRLVQEFEWRVREGDEDDVDTVHLTTHKLHPLHAFSFFFSNKKIASFDGCLSFDAAVPGLPLIGNLHQLKEKKPHQTFANWAEIYGPIYTIKTGASNVVVLNSTDVAKEAMVTKYSSTSSRKLSNALTLLTSNKSMVAMSDYGEFHKMVKRYIMTSVLGTNAQKQHRVHRDTMIDKIIEILHSVIKEDPHTAVNFREVFKNELFRLSLKEAIGKDVDSIYVEELGKEFSKKEMFEVLVVDPMMGAIDVDWRDFFPYLRWVPNKSLEMKIQRIVTRRMAVTRALIMEQKKRIAHGEEISCYLDHLLSENTLTEEQLITLIWEAIIEASDTTLITTEWAMYELTKNPECQLRLYSEIQEVCGSRQVMEEDLPQLPYLNAIFHETIRRHSPVPIVPPRYAHEETQLGGYDIPASTEVSILCNTKLLTLTLTLLVAKIELNGQTGYVLEPTISRRDKYVKALLCPGGRISAYKMFKYCLIKCSNICQIAINLYACNMNKKDWDRPEEWRPERFLNGKFESSDLLKTMAFGAGKRVCAGSLQAMLISCVSIGRLVQEFEWRPREGDADDVDTVLLTTHKLHPLHAYLTPRGKTRMLILLRIKDLSVHQHESYLPCRTVPIRYRYDTTQVLAWPGTHHAVSCLQVSTRLRTTYAVSIFLTPRNHIRPDGNGRFVCSDPTAAAKSLDISYPDLTLYMPNRCPSG</sequence>
<comment type="cofactor">
    <cofactor evidence="6">
        <name>heme</name>
        <dbReference type="ChEBI" id="CHEBI:30413"/>
    </cofactor>
</comment>
<dbReference type="GO" id="GO:0010241">
    <property type="term" value="P:ent-kaurene oxidation to kaurenoic acid"/>
    <property type="evidence" value="ECO:0007669"/>
    <property type="project" value="InterPro"/>
</dbReference>
<dbReference type="EMBL" id="CAJEUB010000001">
    <property type="protein sequence ID" value="CAD1845296.1"/>
    <property type="molecule type" value="Genomic_DNA"/>
</dbReference>
<dbReference type="InterPro" id="IPR044225">
    <property type="entry name" value="KO_chloroplastic"/>
</dbReference>
<keyword evidence="4" id="KW-1133">Transmembrane helix</keyword>
<dbReference type="GO" id="GO:0020037">
    <property type="term" value="F:heme binding"/>
    <property type="evidence" value="ECO:0007669"/>
    <property type="project" value="InterPro"/>
</dbReference>
<dbReference type="PANTHER" id="PTHR47283">
    <property type="entry name" value="ENT-KAURENE OXIDASE, CHLOROPLASTIC"/>
    <property type="match status" value="1"/>
</dbReference>
<dbReference type="AlphaFoldDB" id="A0A6V7QR97"/>
<keyword evidence="5" id="KW-0472">Membrane</keyword>
<dbReference type="GO" id="GO:0005783">
    <property type="term" value="C:endoplasmic reticulum"/>
    <property type="evidence" value="ECO:0007669"/>
    <property type="project" value="TreeGrafter"/>
</dbReference>
<evidence type="ECO:0008006" key="9">
    <source>
        <dbReference type="Google" id="ProtNLM"/>
    </source>
</evidence>
<dbReference type="GO" id="GO:0009707">
    <property type="term" value="C:chloroplast outer membrane"/>
    <property type="evidence" value="ECO:0007669"/>
    <property type="project" value="TreeGrafter"/>
</dbReference>
<dbReference type="PROSITE" id="PS00086">
    <property type="entry name" value="CYTOCHROME_P450"/>
    <property type="match status" value="2"/>
</dbReference>
<name>A0A6V7QR97_ANACO</name>
<keyword evidence="3" id="KW-0812">Transmembrane</keyword>
<dbReference type="GO" id="GO:0005506">
    <property type="term" value="F:iron ion binding"/>
    <property type="evidence" value="ECO:0007669"/>
    <property type="project" value="InterPro"/>
</dbReference>
<dbReference type="PRINTS" id="PR00463">
    <property type="entry name" value="EP450I"/>
</dbReference>
<dbReference type="GO" id="GO:0016709">
    <property type="term" value="F:oxidoreductase activity, acting on paired donors, with incorporation or reduction of molecular oxygen, NAD(P)H as one donor, and incorporation of one atom of oxygen"/>
    <property type="evidence" value="ECO:0007669"/>
    <property type="project" value="TreeGrafter"/>
</dbReference>
<dbReference type="InterPro" id="IPR036396">
    <property type="entry name" value="Cyt_P450_sf"/>
</dbReference>
<feature type="region of interest" description="Disordered" evidence="7">
    <location>
        <begin position="16"/>
        <end position="50"/>
    </location>
</feature>
<gene>
    <name evidence="8" type="ORF">CB5_LOCUS28507</name>
</gene>
<dbReference type="Gene3D" id="1.10.630.10">
    <property type="entry name" value="Cytochrome P450"/>
    <property type="match status" value="2"/>
</dbReference>
<evidence type="ECO:0000256" key="3">
    <source>
        <dbReference type="ARBA" id="ARBA00022692"/>
    </source>
</evidence>
<proteinExistence type="inferred from homology"/>
<keyword evidence="6" id="KW-0349">Heme</keyword>
<dbReference type="GO" id="GO:0052615">
    <property type="term" value="F:ent-kaurene oxidase activity"/>
    <property type="evidence" value="ECO:0007669"/>
    <property type="project" value="InterPro"/>
</dbReference>
<evidence type="ECO:0000313" key="8">
    <source>
        <dbReference type="EMBL" id="CAD1845296.1"/>
    </source>
</evidence>
<protein>
    <recommendedName>
        <fullName evidence="9">Ent-kaurene oxidase, chloroplastic</fullName>
    </recommendedName>
</protein>
<reference evidence="8" key="1">
    <citation type="submission" date="2020-07" db="EMBL/GenBank/DDBJ databases">
        <authorList>
            <person name="Lin J."/>
        </authorList>
    </citation>
    <scope>NUCLEOTIDE SEQUENCE</scope>
</reference>
<dbReference type="PANTHER" id="PTHR47283:SF1">
    <property type="entry name" value="ENT-KAURENE OXIDASE, CHLOROPLASTIC"/>
    <property type="match status" value="1"/>
</dbReference>
<evidence type="ECO:0000256" key="1">
    <source>
        <dbReference type="ARBA" id="ARBA00004167"/>
    </source>
</evidence>
<organism evidence="8">
    <name type="scientific">Ananas comosus var. bracteatus</name>
    <name type="common">red pineapple</name>
    <dbReference type="NCBI Taxonomy" id="296719"/>
    <lineage>
        <taxon>Eukaryota</taxon>
        <taxon>Viridiplantae</taxon>
        <taxon>Streptophyta</taxon>
        <taxon>Embryophyta</taxon>
        <taxon>Tracheophyta</taxon>
        <taxon>Spermatophyta</taxon>
        <taxon>Magnoliopsida</taxon>
        <taxon>Liliopsida</taxon>
        <taxon>Poales</taxon>
        <taxon>Bromeliaceae</taxon>
        <taxon>Bromelioideae</taxon>
        <taxon>Ananas</taxon>
    </lineage>
</organism>
<dbReference type="Pfam" id="PF00067">
    <property type="entry name" value="p450"/>
    <property type="match status" value="3"/>
</dbReference>
<feature type="compositionally biased region" description="Basic residues" evidence="7">
    <location>
        <begin position="18"/>
        <end position="34"/>
    </location>
</feature>
<dbReference type="InterPro" id="IPR001128">
    <property type="entry name" value="Cyt_P450"/>
</dbReference>
<dbReference type="SUPFAM" id="SSF48264">
    <property type="entry name" value="Cytochrome P450"/>
    <property type="match status" value="3"/>
</dbReference>
<evidence type="ECO:0000256" key="4">
    <source>
        <dbReference type="ARBA" id="ARBA00022989"/>
    </source>
</evidence>
<evidence type="ECO:0000256" key="2">
    <source>
        <dbReference type="ARBA" id="ARBA00010617"/>
    </source>
</evidence>
<evidence type="ECO:0000256" key="6">
    <source>
        <dbReference type="PIRSR" id="PIRSR602401-1"/>
    </source>
</evidence>
<feature type="binding site" description="axial binding residue" evidence="6">
    <location>
        <position position="449"/>
    </location>
    <ligand>
        <name>heme</name>
        <dbReference type="ChEBI" id="CHEBI:30413"/>
    </ligand>
    <ligandPart>
        <name>Fe</name>
        <dbReference type="ChEBI" id="CHEBI:18248"/>
    </ligandPart>
</feature>
<dbReference type="GO" id="GO:0009686">
    <property type="term" value="P:gibberellin biosynthetic process"/>
    <property type="evidence" value="ECO:0007669"/>
    <property type="project" value="InterPro"/>
</dbReference>
<comment type="subcellular location">
    <subcellularLocation>
        <location evidence="1">Membrane</location>
        <topology evidence="1">Single-pass membrane protein</topology>
    </subcellularLocation>
</comment>
<evidence type="ECO:0000256" key="7">
    <source>
        <dbReference type="SAM" id="MobiDB-lite"/>
    </source>
</evidence>
<accession>A0A6V7QR97</accession>
<dbReference type="InterPro" id="IPR017972">
    <property type="entry name" value="Cyt_P450_CS"/>
</dbReference>
<comment type="similarity">
    <text evidence="2">Belongs to the cytochrome P450 family.</text>
</comment>
<keyword evidence="6" id="KW-0479">Metal-binding</keyword>
<dbReference type="InterPro" id="IPR002401">
    <property type="entry name" value="Cyt_P450_E_grp-I"/>
</dbReference>
<keyword evidence="6" id="KW-0408">Iron</keyword>
<evidence type="ECO:0000256" key="5">
    <source>
        <dbReference type="ARBA" id="ARBA00023136"/>
    </source>
</evidence>